<dbReference type="EMBL" id="JASCZI010151334">
    <property type="protein sequence ID" value="MED6172119.1"/>
    <property type="molecule type" value="Genomic_DNA"/>
</dbReference>
<dbReference type="InterPro" id="IPR009027">
    <property type="entry name" value="Ribosomal_bL9/RNase_H1_N"/>
</dbReference>
<accession>A0ABU6VG23</accession>
<dbReference type="Gene3D" id="3.40.970.10">
    <property type="entry name" value="Ribonuclease H1, N-terminal domain"/>
    <property type="match status" value="1"/>
</dbReference>
<name>A0ABU6VG23_9FABA</name>
<gene>
    <name evidence="2" type="ORF">PIB30_047137</name>
</gene>
<dbReference type="InterPro" id="IPR037056">
    <property type="entry name" value="RNase_H1_N_sf"/>
</dbReference>
<evidence type="ECO:0000313" key="2">
    <source>
        <dbReference type="EMBL" id="MED6172119.1"/>
    </source>
</evidence>
<keyword evidence="3" id="KW-1185">Reference proteome</keyword>
<evidence type="ECO:0000313" key="3">
    <source>
        <dbReference type="Proteomes" id="UP001341840"/>
    </source>
</evidence>
<dbReference type="SUPFAM" id="SSF55658">
    <property type="entry name" value="L9 N-domain-like"/>
    <property type="match status" value="1"/>
</dbReference>
<dbReference type="Proteomes" id="UP001341840">
    <property type="component" value="Unassembled WGS sequence"/>
</dbReference>
<sequence>MSTENHPSSPTNSPSSPTYKVYVVFRGWVPGIYMTMEEVMFQIREYDGEKWSSYNTLDEAEEAYLLFLGDGQRNIGIELINSGDAPEPVETDDHGRRQRIVILALHERYQHEAGLPLPHFLTEKALVPKKPTAQPLLPLSMIKMLKDACNHLRIPHPICRNISNKFRDGRIDHCHLVSIVPPGSSEALVQCGRYLFNLESSMEDAARLCLRTLSHKLERPIWDYNYDLLTSIEQRHNELEEDYKGLLSKLQSVNGSKTINKEKVFDLDKIPHNDTVFSSSSIGGQGE</sequence>
<protein>
    <recommendedName>
        <fullName evidence="1">Ribonuclease H1 N-terminal domain-containing protein</fullName>
    </recommendedName>
</protein>
<dbReference type="Pfam" id="PF01693">
    <property type="entry name" value="Cauli_VI"/>
    <property type="match status" value="1"/>
</dbReference>
<feature type="domain" description="Ribonuclease H1 N-terminal" evidence="1">
    <location>
        <begin position="20"/>
        <end position="62"/>
    </location>
</feature>
<proteinExistence type="predicted"/>
<reference evidence="2 3" key="1">
    <citation type="journal article" date="2023" name="Plants (Basel)">
        <title>Bridging the Gap: Combining Genomics and Transcriptomics Approaches to Understand Stylosanthes scabra, an Orphan Legume from the Brazilian Caatinga.</title>
        <authorList>
            <person name="Ferreira-Neto J.R.C."/>
            <person name="da Silva M.D."/>
            <person name="Binneck E."/>
            <person name="de Melo N.F."/>
            <person name="da Silva R.H."/>
            <person name="de Melo A.L.T.M."/>
            <person name="Pandolfi V."/>
            <person name="Bustamante F.O."/>
            <person name="Brasileiro-Vidal A.C."/>
            <person name="Benko-Iseppon A.M."/>
        </authorList>
    </citation>
    <scope>NUCLEOTIDE SEQUENCE [LARGE SCALE GENOMIC DNA]</scope>
    <source>
        <tissue evidence="2">Leaves</tissue>
    </source>
</reference>
<organism evidence="2 3">
    <name type="scientific">Stylosanthes scabra</name>
    <dbReference type="NCBI Taxonomy" id="79078"/>
    <lineage>
        <taxon>Eukaryota</taxon>
        <taxon>Viridiplantae</taxon>
        <taxon>Streptophyta</taxon>
        <taxon>Embryophyta</taxon>
        <taxon>Tracheophyta</taxon>
        <taxon>Spermatophyta</taxon>
        <taxon>Magnoliopsida</taxon>
        <taxon>eudicotyledons</taxon>
        <taxon>Gunneridae</taxon>
        <taxon>Pentapetalae</taxon>
        <taxon>rosids</taxon>
        <taxon>fabids</taxon>
        <taxon>Fabales</taxon>
        <taxon>Fabaceae</taxon>
        <taxon>Papilionoideae</taxon>
        <taxon>50 kb inversion clade</taxon>
        <taxon>dalbergioids sensu lato</taxon>
        <taxon>Dalbergieae</taxon>
        <taxon>Pterocarpus clade</taxon>
        <taxon>Stylosanthes</taxon>
    </lineage>
</organism>
<dbReference type="InterPro" id="IPR011320">
    <property type="entry name" value="RNase_H1_N"/>
</dbReference>
<evidence type="ECO:0000259" key="1">
    <source>
        <dbReference type="Pfam" id="PF01693"/>
    </source>
</evidence>
<comment type="caution">
    <text evidence="2">The sequence shown here is derived from an EMBL/GenBank/DDBJ whole genome shotgun (WGS) entry which is preliminary data.</text>
</comment>